<dbReference type="AlphaFoldDB" id="A0A949WLC2"/>
<dbReference type="RefSeq" id="WP_157402538.1">
    <property type="nucleotide sequence ID" value="NZ_JABULY010000001.1"/>
</dbReference>
<dbReference type="InterPro" id="IPR008258">
    <property type="entry name" value="Transglycosylase_SLT_dom_1"/>
</dbReference>
<accession>A0A949WLC2</accession>
<keyword evidence="1" id="KW-0732">Signal</keyword>
<dbReference type="SUPFAM" id="SSF53955">
    <property type="entry name" value="Lysozyme-like"/>
    <property type="match status" value="1"/>
</dbReference>
<name>A0A949WLC2_9PAST</name>
<dbReference type="Gene3D" id="1.10.530.10">
    <property type="match status" value="1"/>
</dbReference>
<dbReference type="Proteomes" id="UP001196379">
    <property type="component" value="Unassembled WGS sequence"/>
</dbReference>
<dbReference type="GeneID" id="65548345"/>
<evidence type="ECO:0000313" key="4">
    <source>
        <dbReference type="EMBL" id="MBV6546148.1"/>
    </source>
</evidence>
<dbReference type="Pfam" id="PF01464">
    <property type="entry name" value="SLT"/>
    <property type="match status" value="1"/>
</dbReference>
<sequence>MAISRLLISAILLGSVHSAIAFNGFGFDVDTYIDEAAKRYQIPREMLRGLVKMENGWTNNISPTGATGVGQFTFRTWNWLATMPEGKAIGMKPISQRTRGTYADPRLNKRVNTLATGLLARLHIQQFAERGIKSSDENLYMAHNIGLDGFHRALQGRANADDIRNMRRNGMKRWMSVNDFLTYQKNRYNSNKQIANAIPSKSLYSNDNKPFTAQNEAKRDIPKKTKSRMDDALTATKLPIQNVISSASQSYIKREQPKLRWIQPSDKQVVWVNPVQKL</sequence>
<feature type="chain" id="PRO_5037694840" description="Transglycosylase SLT domain-containing protein" evidence="1">
    <location>
        <begin position="22"/>
        <end position="278"/>
    </location>
</feature>
<comment type="caution">
    <text evidence="4">The sequence shown here is derived from an EMBL/GenBank/DDBJ whole genome shotgun (WGS) entry which is preliminary data.</text>
</comment>
<gene>
    <name evidence="3" type="ORF">HT657_02710</name>
    <name evidence="4" type="ORF">HT672_02385</name>
</gene>
<feature type="signal peptide" evidence="1">
    <location>
        <begin position="1"/>
        <end position="21"/>
    </location>
</feature>
<feature type="domain" description="Transglycosylase SLT" evidence="2">
    <location>
        <begin position="32"/>
        <end position="154"/>
    </location>
</feature>
<evidence type="ECO:0000313" key="6">
    <source>
        <dbReference type="Proteomes" id="UP001196379"/>
    </source>
</evidence>
<keyword evidence="6" id="KW-1185">Reference proteome</keyword>
<dbReference type="Proteomes" id="UP000732858">
    <property type="component" value="Unassembled WGS sequence"/>
</dbReference>
<proteinExistence type="predicted"/>
<dbReference type="EMBL" id="JABULY010000001">
    <property type="protein sequence ID" value="MBV6531068.1"/>
    <property type="molecule type" value="Genomic_DNA"/>
</dbReference>
<dbReference type="InterPro" id="IPR023346">
    <property type="entry name" value="Lysozyme-like_dom_sf"/>
</dbReference>
<evidence type="ECO:0000259" key="2">
    <source>
        <dbReference type="Pfam" id="PF01464"/>
    </source>
</evidence>
<dbReference type="EMBL" id="JABUMC010000003">
    <property type="protein sequence ID" value="MBV6546148.1"/>
    <property type="molecule type" value="Genomic_DNA"/>
</dbReference>
<organism evidence="4 5">
    <name type="scientific">Ursidibacter maritimus</name>
    <dbReference type="NCBI Taxonomy" id="1331689"/>
    <lineage>
        <taxon>Bacteria</taxon>
        <taxon>Pseudomonadati</taxon>
        <taxon>Pseudomonadota</taxon>
        <taxon>Gammaproteobacteria</taxon>
        <taxon>Pasteurellales</taxon>
        <taxon>Pasteurellaceae</taxon>
        <taxon>Ursidibacter</taxon>
    </lineage>
</organism>
<evidence type="ECO:0000313" key="3">
    <source>
        <dbReference type="EMBL" id="MBV6531068.1"/>
    </source>
</evidence>
<dbReference type="OrthoDB" id="5671547at2"/>
<protein>
    <recommendedName>
        <fullName evidence="2">Transglycosylase SLT domain-containing protein</fullName>
    </recommendedName>
</protein>
<evidence type="ECO:0000256" key="1">
    <source>
        <dbReference type="SAM" id="SignalP"/>
    </source>
</evidence>
<reference evidence="4 6" key="1">
    <citation type="journal article" date="2021" name="Mol. Ecol.">
        <title>Polar bear-adapted Ursidibacter maritimus are remarkably conserved after generations in captivity.</title>
        <authorList>
            <person name="Espinosa-Gongora C."/>
            <person name="Hansen M.J."/>
            <person name="Bertelsen M.F."/>
            <person name="Bojesen A.M."/>
        </authorList>
    </citation>
    <scope>NUCLEOTIDE SEQUENCE</scope>
    <source>
        <strain evidence="4">Pb43105x</strain>
        <strain evidence="3 6">Pb43106</strain>
    </source>
</reference>
<evidence type="ECO:0000313" key="5">
    <source>
        <dbReference type="Proteomes" id="UP000732858"/>
    </source>
</evidence>